<dbReference type="AlphaFoldDB" id="A0A0L0RZQ0"/>
<accession>A0A0L0RZQ0</accession>
<sequence length="60" mass="6156">MSDKVATLLEDEAAILARLCAYGDPTAGAAAAPAPSAPSLAPPAIESERDRLIRLGRINP</sequence>
<protein>
    <submittedName>
        <fullName evidence="1">Uncharacterized protein</fullName>
    </submittedName>
</protein>
<reference evidence="2" key="2">
    <citation type="submission" date="2009-11" db="EMBL/GenBank/DDBJ databases">
        <title>The Genome Sequence of Allomyces macrogynus strain ATCC 38327.</title>
        <authorList>
            <consortium name="The Broad Institute Genome Sequencing Platform"/>
            <person name="Russ C."/>
            <person name="Cuomo C."/>
            <person name="Shea T."/>
            <person name="Young S.K."/>
            <person name="Zeng Q."/>
            <person name="Koehrsen M."/>
            <person name="Haas B."/>
            <person name="Borodovsky M."/>
            <person name="Guigo R."/>
            <person name="Alvarado L."/>
            <person name="Berlin A."/>
            <person name="Borenstein D."/>
            <person name="Chen Z."/>
            <person name="Engels R."/>
            <person name="Freedman E."/>
            <person name="Gellesch M."/>
            <person name="Goldberg J."/>
            <person name="Griggs A."/>
            <person name="Gujja S."/>
            <person name="Heiman D."/>
            <person name="Hepburn T."/>
            <person name="Howarth C."/>
            <person name="Jen D."/>
            <person name="Larson L."/>
            <person name="Lewis B."/>
            <person name="Mehta T."/>
            <person name="Park D."/>
            <person name="Pearson M."/>
            <person name="Roberts A."/>
            <person name="Saif S."/>
            <person name="Shenoy N."/>
            <person name="Sisk P."/>
            <person name="Stolte C."/>
            <person name="Sykes S."/>
            <person name="Walk T."/>
            <person name="White J."/>
            <person name="Yandava C."/>
            <person name="Burger G."/>
            <person name="Gray M.W."/>
            <person name="Holland P.W.H."/>
            <person name="King N."/>
            <person name="Lang F.B.F."/>
            <person name="Roger A.J."/>
            <person name="Ruiz-Trillo I."/>
            <person name="Lander E."/>
            <person name="Nusbaum C."/>
        </authorList>
    </citation>
    <scope>NUCLEOTIDE SEQUENCE [LARGE SCALE GENOMIC DNA]</scope>
    <source>
        <strain evidence="2">ATCC 38327</strain>
    </source>
</reference>
<evidence type="ECO:0000313" key="1">
    <source>
        <dbReference type="EMBL" id="KNE55813.1"/>
    </source>
</evidence>
<gene>
    <name evidence="1" type="ORF">AMAG_01683</name>
</gene>
<evidence type="ECO:0000313" key="2">
    <source>
        <dbReference type="Proteomes" id="UP000054350"/>
    </source>
</evidence>
<dbReference type="EMBL" id="GG745329">
    <property type="protein sequence ID" value="KNE55813.1"/>
    <property type="molecule type" value="Genomic_DNA"/>
</dbReference>
<name>A0A0L0RZQ0_ALLM3</name>
<proteinExistence type="predicted"/>
<dbReference type="VEuPathDB" id="FungiDB:AMAG_01683"/>
<reference evidence="1 2" key="1">
    <citation type="submission" date="2009-11" db="EMBL/GenBank/DDBJ databases">
        <title>Annotation of Allomyces macrogynus ATCC 38327.</title>
        <authorList>
            <consortium name="The Broad Institute Genome Sequencing Platform"/>
            <person name="Russ C."/>
            <person name="Cuomo C."/>
            <person name="Burger G."/>
            <person name="Gray M.W."/>
            <person name="Holland P.W.H."/>
            <person name="King N."/>
            <person name="Lang F.B.F."/>
            <person name="Roger A.J."/>
            <person name="Ruiz-Trillo I."/>
            <person name="Young S.K."/>
            <person name="Zeng Q."/>
            <person name="Gargeya S."/>
            <person name="Fitzgerald M."/>
            <person name="Haas B."/>
            <person name="Abouelleil A."/>
            <person name="Alvarado L."/>
            <person name="Arachchi H.M."/>
            <person name="Berlin A."/>
            <person name="Chapman S.B."/>
            <person name="Gearin G."/>
            <person name="Goldberg J."/>
            <person name="Griggs A."/>
            <person name="Gujja S."/>
            <person name="Hansen M."/>
            <person name="Heiman D."/>
            <person name="Howarth C."/>
            <person name="Larimer J."/>
            <person name="Lui A."/>
            <person name="MacDonald P.J.P."/>
            <person name="McCowen C."/>
            <person name="Montmayeur A."/>
            <person name="Murphy C."/>
            <person name="Neiman D."/>
            <person name="Pearson M."/>
            <person name="Priest M."/>
            <person name="Roberts A."/>
            <person name="Saif S."/>
            <person name="Shea T."/>
            <person name="Sisk P."/>
            <person name="Stolte C."/>
            <person name="Sykes S."/>
            <person name="Wortman J."/>
            <person name="Nusbaum C."/>
            <person name="Birren B."/>
        </authorList>
    </citation>
    <scope>NUCLEOTIDE SEQUENCE [LARGE SCALE GENOMIC DNA]</scope>
    <source>
        <strain evidence="1 2">ATCC 38327</strain>
    </source>
</reference>
<organism evidence="1 2">
    <name type="scientific">Allomyces macrogynus (strain ATCC 38327)</name>
    <name type="common">Allomyces javanicus var. macrogynus</name>
    <dbReference type="NCBI Taxonomy" id="578462"/>
    <lineage>
        <taxon>Eukaryota</taxon>
        <taxon>Fungi</taxon>
        <taxon>Fungi incertae sedis</taxon>
        <taxon>Blastocladiomycota</taxon>
        <taxon>Blastocladiomycetes</taxon>
        <taxon>Blastocladiales</taxon>
        <taxon>Blastocladiaceae</taxon>
        <taxon>Allomyces</taxon>
    </lineage>
</organism>
<dbReference type="Proteomes" id="UP000054350">
    <property type="component" value="Unassembled WGS sequence"/>
</dbReference>
<keyword evidence="2" id="KW-1185">Reference proteome</keyword>